<feature type="region of interest" description="Disordered" evidence="1">
    <location>
        <begin position="1"/>
        <end position="29"/>
    </location>
</feature>
<name>A0A301_BOVIN</name>
<accession>A0A301</accession>
<organism evidence="2">
    <name type="scientific">Bos taurus</name>
    <name type="common">Bovine</name>
    <dbReference type="NCBI Taxonomy" id="9913"/>
    <lineage>
        <taxon>Eukaryota</taxon>
        <taxon>Metazoa</taxon>
        <taxon>Chordata</taxon>
        <taxon>Craniata</taxon>
        <taxon>Vertebrata</taxon>
        <taxon>Euteleostomi</taxon>
        <taxon>Mammalia</taxon>
        <taxon>Eutheria</taxon>
        <taxon>Laurasiatheria</taxon>
        <taxon>Artiodactyla</taxon>
        <taxon>Ruminantia</taxon>
        <taxon>Pecora</taxon>
        <taxon>Bovidae</taxon>
        <taxon>Bovinae</taxon>
        <taxon>Bos</taxon>
    </lineage>
</organism>
<feature type="region of interest" description="Disordered" evidence="1">
    <location>
        <begin position="140"/>
        <end position="210"/>
    </location>
</feature>
<feature type="compositionally biased region" description="Basic and acidic residues" evidence="1">
    <location>
        <begin position="150"/>
        <end position="159"/>
    </location>
</feature>
<proteinExistence type="predicted"/>
<dbReference type="EMBL" id="EF042091">
    <property type="protein sequence ID" value="ABJ52719.1"/>
    <property type="molecule type" value="Genomic_DNA"/>
</dbReference>
<dbReference type="AlphaFoldDB" id="A0A301"/>
<evidence type="ECO:0000313" key="2">
    <source>
        <dbReference type="EMBL" id="ABJ52719.1"/>
    </source>
</evidence>
<protein>
    <submittedName>
        <fullName evidence="2">Hmm88129</fullName>
    </submittedName>
</protein>
<feature type="non-terminal residue" evidence="2">
    <location>
        <position position="1"/>
    </location>
</feature>
<evidence type="ECO:0000256" key="1">
    <source>
        <dbReference type="SAM" id="MobiDB-lite"/>
    </source>
</evidence>
<sequence length="210" mass="23320">NHRLKRLESNNKKRQSTSKDIKKNPQRDGSRCVLQYNHIPDTQGGGHKLENNTLQKFSSRSQNSEPHVRLHSLGGLAPGRRAPRAFAFESQQGLIASTPQNWETRDSALEGTLGSVHEIQEKSRDFMGAWARHACWPGRASVGKHSRWPTRSEGKDPGWRHQGARWDTLSGRPHLTPGPDSTQQPVAPALGPSGQQPAGRELSPTRRQTG</sequence>
<reference evidence="2" key="1">
    <citation type="submission" date="2006-10" db="EMBL/GenBank/DDBJ databases">
        <title>Estimating probability of parentage in U.S. beef and dairy cattle with single nucleotide polymorphisms.</title>
        <authorList>
            <person name="Heaton M.P."/>
            <person name="Clawson M.L."/>
            <person name="Snelling W.M."/>
            <person name="Keele J.W."/>
            <person name="Harhay G.P."/>
            <person name="Wiedmann R.T."/>
            <person name="Bennett G.L."/>
            <person name="Smith T.P.L."/>
            <person name="Freking B.A."/>
            <person name="Van Tassell C.P."/>
            <person name="Sonstegard T.S."/>
            <person name="Gasbarre L.C."/>
            <person name="Moore S.S."/>
            <person name="Murdoch B."/>
            <person name="McKay S.D."/>
            <person name="Kalbfleisch T."/>
            <person name="Laegreid W.W."/>
        </authorList>
    </citation>
    <scope>NUCLEOTIDE SEQUENCE</scope>
</reference>